<evidence type="ECO:0000313" key="1">
    <source>
        <dbReference type="EMBL" id="GAA4429794.1"/>
    </source>
</evidence>
<evidence type="ECO:0000313" key="2">
    <source>
        <dbReference type="Proteomes" id="UP001500552"/>
    </source>
</evidence>
<dbReference type="EMBL" id="BAABHC010000005">
    <property type="protein sequence ID" value="GAA4429794.1"/>
    <property type="molecule type" value="Genomic_DNA"/>
</dbReference>
<reference evidence="2" key="1">
    <citation type="journal article" date="2019" name="Int. J. Syst. Evol. Microbiol.">
        <title>The Global Catalogue of Microorganisms (GCM) 10K type strain sequencing project: providing services to taxonomists for standard genome sequencing and annotation.</title>
        <authorList>
            <consortium name="The Broad Institute Genomics Platform"/>
            <consortium name="The Broad Institute Genome Sequencing Center for Infectious Disease"/>
            <person name="Wu L."/>
            <person name="Ma J."/>
        </authorList>
    </citation>
    <scope>NUCLEOTIDE SEQUENCE [LARGE SCALE GENOMIC DNA]</scope>
    <source>
        <strain evidence="2">JCM 17926</strain>
    </source>
</reference>
<proteinExistence type="predicted"/>
<dbReference type="Proteomes" id="UP001500552">
    <property type="component" value="Unassembled WGS sequence"/>
</dbReference>
<organism evidence="1 2">
    <name type="scientific">Pontibacter saemangeumensis</name>
    <dbReference type="NCBI Taxonomy" id="1084525"/>
    <lineage>
        <taxon>Bacteria</taxon>
        <taxon>Pseudomonadati</taxon>
        <taxon>Bacteroidota</taxon>
        <taxon>Cytophagia</taxon>
        <taxon>Cytophagales</taxon>
        <taxon>Hymenobacteraceae</taxon>
        <taxon>Pontibacter</taxon>
    </lineage>
</organism>
<protein>
    <submittedName>
        <fullName evidence="1">Uncharacterized protein</fullName>
    </submittedName>
</protein>
<name>A0ABP8LIR0_9BACT</name>
<sequence>MQIATKGIGQKRPFAEDTYFAFFAFRVLLLGDRDKRVVKRKIAAYCLQKFTNRAMVVLNGKVNYIASFT</sequence>
<keyword evidence="2" id="KW-1185">Reference proteome</keyword>
<gene>
    <name evidence="1" type="ORF">GCM10023188_15660</name>
</gene>
<accession>A0ABP8LIR0</accession>
<comment type="caution">
    <text evidence="1">The sequence shown here is derived from an EMBL/GenBank/DDBJ whole genome shotgun (WGS) entry which is preliminary data.</text>
</comment>